<evidence type="ECO:0000256" key="4">
    <source>
        <dbReference type="ARBA" id="ARBA00023163"/>
    </source>
</evidence>
<dbReference type="Proteomes" id="UP001519272">
    <property type="component" value="Unassembled WGS sequence"/>
</dbReference>
<dbReference type="GO" id="GO:0003677">
    <property type="term" value="F:DNA binding"/>
    <property type="evidence" value="ECO:0007669"/>
    <property type="project" value="UniProtKB-KW"/>
</dbReference>
<dbReference type="PANTHER" id="PTHR30204:SF69">
    <property type="entry name" value="MERR-FAMILY TRANSCRIPTIONAL REGULATOR"/>
    <property type="match status" value="1"/>
</dbReference>
<keyword evidence="7" id="KW-1185">Reference proteome</keyword>
<evidence type="ECO:0000256" key="1">
    <source>
        <dbReference type="ARBA" id="ARBA00022491"/>
    </source>
</evidence>
<dbReference type="Gene3D" id="3.20.80.10">
    <property type="entry name" value="Regulatory factor, effector binding domain"/>
    <property type="match status" value="1"/>
</dbReference>
<reference evidence="6 7" key="1">
    <citation type="submission" date="2021-03" db="EMBL/GenBank/DDBJ databases">
        <title>Genomic Encyclopedia of Type Strains, Phase IV (KMG-IV): sequencing the most valuable type-strain genomes for metagenomic binning, comparative biology and taxonomic classification.</title>
        <authorList>
            <person name="Goeker M."/>
        </authorList>
    </citation>
    <scope>NUCLEOTIDE SEQUENCE [LARGE SCALE GENOMIC DNA]</scope>
    <source>
        <strain evidence="6 7">DSM 14349</strain>
    </source>
</reference>
<dbReference type="InterPro" id="IPR047057">
    <property type="entry name" value="MerR_fam"/>
</dbReference>
<protein>
    <submittedName>
        <fullName evidence="6">DNA-binding transcriptional MerR regulator</fullName>
    </submittedName>
</protein>
<dbReference type="SMART" id="SM00422">
    <property type="entry name" value="HTH_MERR"/>
    <property type="match status" value="1"/>
</dbReference>
<dbReference type="InterPro" id="IPR011256">
    <property type="entry name" value="Reg_factor_effector_dom_sf"/>
</dbReference>
<comment type="caution">
    <text evidence="6">The sequence shown here is derived from an EMBL/GenBank/DDBJ whole genome shotgun (WGS) entry which is preliminary data.</text>
</comment>
<keyword evidence="3 6" id="KW-0238">DNA-binding</keyword>
<keyword evidence="1" id="KW-0678">Repressor</keyword>
<sequence length="274" mass="32285">MHQNDLLSISAFSKMVETPRKTLIYYDQIGLFKPAWVADNGYRYYHRSQIDTIGVIYIFKELGMSLDEIQVHLGKRTPASTLELFHKQEKLIQLQIAKLERAQQMIVKRAENIEHSLNVDINEMNIIWQNKTPILLSTRIDTNKQQFPEELWNDFQFRLQKENAPLGYPIGVIIPQESLLKKHGDQMSYMYCYMNTQFHKQAYMPKGFYLVSYSRADYGDTDKIYPQIFDHIEKNNYVIIGDAYEEYLQDEVSIQNPDEYLVKVMVHIEKPVNG</sequence>
<feature type="domain" description="HTH merR-type" evidence="5">
    <location>
        <begin position="6"/>
        <end position="75"/>
    </location>
</feature>
<dbReference type="SUPFAM" id="SSF46955">
    <property type="entry name" value="Putative DNA-binding domain"/>
    <property type="match status" value="1"/>
</dbReference>
<dbReference type="SUPFAM" id="SSF55136">
    <property type="entry name" value="Probable bacterial effector-binding domain"/>
    <property type="match status" value="1"/>
</dbReference>
<dbReference type="Pfam" id="PF13411">
    <property type="entry name" value="MerR_1"/>
    <property type="match status" value="1"/>
</dbReference>
<evidence type="ECO:0000313" key="7">
    <source>
        <dbReference type="Proteomes" id="UP001519272"/>
    </source>
</evidence>
<dbReference type="PROSITE" id="PS50937">
    <property type="entry name" value="HTH_MERR_2"/>
    <property type="match status" value="1"/>
</dbReference>
<dbReference type="RefSeq" id="WP_210087455.1">
    <property type="nucleotide sequence ID" value="NZ_JAGGKG010000001.1"/>
</dbReference>
<dbReference type="Gene3D" id="1.10.1660.10">
    <property type="match status" value="1"/>
</dbReference>
<dbReference type="InterPro" id="IPR000551">
    <property type="entry name" value="MerR-type_HTH_dom"/>
</dbReference>
<dbReference type="PANTHER" id="PTHR30204">
    <property type="entry name" value="REDOX-CYCLING DRUG-SENSING TRANSCRIPTIONAL ACTIVATOR SOXR"/>
    <property type="match status" value="1"/>
</dbReference>
<evidence type="ECO:0000313" key="6">
    <source>
        <dbReference type="EMBL" id="MBP1903796.1"/>
    </source>
</evidence>
<dbReference type="InterPro" id="IPR009061">
    <property type="entry name" value="DNA-bd_dom_put_sf"/>
</dbReference>
<proteinExistence type="predicted"/>
<dbReference type="EMBL" id="JAGGKG010000001">
    <property type="protein sequence ID" value="MBP1903796.1"/>
    <property type="molecule type" value="Genomic_DNA"/>
</dbReference>
<evidence type="ECO:0000256" key="3">
    <source>
        <dbReference type="ARBA" id="ARBA00023125"/>
    </source>
</evidence>
<evidence type="ECO:0000259" key="5">
    <source>
        <dbReference type="PROSITE" id="PS50937"/>
    </source>
</evidence>
<organism evidence="6 7">
    <name type="scientific">Paenibacillus turicensis</name>
    <dbReference type="NCBI Taxonomy" id="160487"/>
    <lineage>
        <taxon>Bacteria</taxon>
        <taxon>Bacillati</taxon>
        <taxon>Bacillota</taxon>
        <taxon>Bacilli</taxon>
        <taxon>Bacillales</taxon>
        <taxon>Paenibacillaceae</taxon>
        <taxon>Paenibacillus</taxon>
    </lineage>
</organism>
<keyword evidence="2" id="KW-0805">Transcription regulation</keyword>
<name>A0ABS4FMP5_9BACL</name>
<gene>
    <name evidence="6" type="ORF">J2Z32_000408</name>
</gene>
<keyword evidence="4" id="KW-0804">Transcription</keyword>
<evidence type="ECO:0000256" key="2">
    <source>
        <dbReference type="ARBA" id="ARBA00023015"/>
    </source>
</evidence>
<accession>A0ABS4FMP5</accession>